<protein>
    <recommendedName>
        <fullName evidence="4">Integral membrane protein</fullName>
    </recommendedName>
</protein>
<keyword evidence="1" id="KW-0472">Membrane</keyword>
<evidence type="ECO:0000313" key="2">
    <source>
        <dbReference type="EMBL" id="NHC15535.1"/>
    </source>
</evidence>
<dbReference type="NCBIfam" id="NF046117">
    <property type="entry name" value="SCO4848_fam"/>
    <property type="match status" value="1"/>
</dbReference>
<keyword evidence="1" id="KW-0812">Transmembrane</keyword>
<comment type="caution">
    <text evidence="2">The sequence shown here is derived from an EMBL/GenBank/DDBJ whole genome shotgun (WGS) entry which is preliminary data.</text>
</comment>
<evidence type="ECO:0000256" key="1">
    <source>
        <dbReference type="SAM" id="Phobius"/>
    </source>
</evidence>
<organism evidence="2 3">
    <name type="scientific">Motilibacter deserti</name>
    <dbReference type="NCBI Taxonomy" id="2714956"/>
    <lineage>
        <taxon>Bacteria</taxon>
        <taxon>Bacillati</taxon>
        <taxon>Actinomycetota</taxon>
        <taxon>Actinomycetes</taxon>
        <taxon>Motilibacterales</taxon>
        <taxon>Motilibacteraceae</taxon>
        <taxon>Motilibacter</taxon>
    </lineage>
</organism>
<sequence length="89" mass="9968">MVLSRRASWFLLAVGGWTWLIWPRFLRAIWADDRSWDDGPTSFFLVHAVLIGTSLAIGTAVGWIGWRGVRAGRRRAVAGPDPAPLQRQP</sequence>
<dbReference type="RefSeq" id="WP_166284026.1">
    <property type="nucleotide sequence ID" value="NZ_JAANNP010000035.1"/>
</dbReference>
<accession>A0ABX0GY64</accession>
<dbReference type="InterPro" id="IPR058061">
    <property type="entry name" value="SCO4848-like"/>
</dbReference>
<proteinExistence type="predicted"/>
<name>A0ABX0GY64_9ACTN</name>
<gene>
    <name evidence="2" type="ORF">G9H71_17280</name>
</gene>
<dbReference type="EMBL" id="JAANNP010000035">
    <property type="protein sequence ID" value="NHC15535.1"/>
    <property type="molecule type" value="Genomic_DNA"/>
</dbReference>
<reference evidence="2 3" key="1">
    <citation type="submission" date="2020-03" db="EMBL/GenBank/DDBJ databases">
        <title>Two novel Motilibacter sp.</title>
        <authorList>
            <person name="Liu S."/>
        </authorList>
    </citation>
    <scope>NUCLEOTIDE SEQUENCE [LARGE SCALE GENOMIC DNA]</scope>
    <source>
        <strain evidence="2 3">E257</strain>
    </source>
</reference>
<evidence type="ECO:0008006" key="4">
    <source>
        <dbReference type="Google" id="ProtNLM"/>
    </source>
</evidence>
<keyword evidence="1" id="KW-1133">Transmembrane helix</keyword>
<keyword evidence="3" id="KW-1185">Reference proteome</keyword>
<dbReference type="Proteomes" id="UP000800981">
    <property type="component" value="Unassembled WGS sequence"/>
</dbReference>
<feature type="transmembrane region" description="Helical" evidence="1">
    <location>
        <begin position="44"/>
        <end position="66"/>
    </location>
</feature>
<evidence type="ECO:0000313" key="3">
    <source>
        <dbReference type="Proteomes" id="UP000800981"/>
    </source>
</evidence>
<dbReference type="Pfam" id="PF26606">
    <property type="entry name" value="SCO4848"/>
    <property type="match status" value="1"/>
</dbReference>